<keyword evidence="8" id="KW-1185">Reference proteome</keyword>
<comment type="similarity">
    <text evidence="1 5">Belongs to the glutathione peroxidase family.</text>
</comment>
<keyword evidence="2 5" id="KW-0575">Peroxidase</keyword>
<dbReference type="PROSITE" id="PS51355">
    <property type="entry name" value="GLUTATHIONE_PEROXID_3"/>
    <property type="match status" value="1"/>
</dbReference>
<dbReference type="InterPro" id="IPR029759">
    <property type="entry name" value="GPX_AS"/>
</dbReference>
<dbReference type="AlphaFoldDB" id="A0AAU9K4Q1"/>
<evidence type="ECO:0000256" key="2">
    <source>
        <dbReference type="ARBA" id="ARBA00022559"/>
    </source>
</evidence>
<evidence type="ECO:0000256" key="3">
    <source>
        <dbReference type="ARBA" id="ARBA00023002"/>
    </source>
</evidence>
<feature type="domain" description="Thioredoxin" evidence="6">
    <location>
        <begin position="8"/>
        <end position="169"/>
    </location>
</feature>
<protein>
    <recommendedName>
        <fullName evidence="5">Glutathione peroxidase</fullName>
    </recommendedName>
</protein>
<dbReference type="InterPro" id="IPR013766">
    <property type="entry name" value="Thioredoxin_domain"/>
</dbReference>
<sequence>MGSTDSTPLQQNSIYDFTMNDIDGNPVSLASYRGHVLIIANVACGCGLTSKHYAQFNELYKRYEEKGLRILGFPCNQFFGQESGTEPEIKEHVRGFLGAKFDLFSKVEVNGKRACDLFRFLRQRSSLKGGKIGWNFGKFVIDKEGNIISYHGPKTNPLDFEAELATLLEKP</sequence>
<dbReference type="PROSITE" id="PS51352">
    <property type="entry name" value="THIOREDOXIN_2"/>
    <property type="match status" value="1"/>
</dbReference>
<dbReference type="PROSITE" id="PS00460">
    <property type="entry name" value="GLUTATHIONE_PEROXID_1"/>
    <property type="match status" value="1"/>
</dbReference>
<dbReference type="PANTHER" id="PTHR11592">
    <property type="entry name" value="GLUTATHIONE PEROXIDASE"/>
    <property type="match status" value="1"/>
</dbReference>
<dbReference type="Pfam" id="PF00255">
    <property type="entry name" value="GSHPx"/>
    <property type="match status" value="1"/>
</dbReference>
<dbReference type="Proteomes" id="UP001162131">
    <property type="component" value="Unassembled WGS sequence"/>
</dbReference>
<dbReference type="PROSITE" id="PS00763">
    <property type="entry name" value="GLUTATHIONE_PEROXID_2"/>
    <property type="match status" value="1"/>
</dbReference>
<keyword evidence="3 5" id="KW-0560">Oxidoreductase</keyword>
<dbReference type="InterPro" id="IPR036249">
    <property type="entry name" value="Thioredoxin-like_sf"/>
</dbReference>
<dbReference type="CDD" id="cd00340">
    <property type="entry name" value="GSH_Peroxidase"/>
    <property type="match status" value="1"/>
</dbReference>
<dbReference type="PRINTS" id="PR01011">
    <property type="entry name" value="GLUTPROXDASE"/>
</dbReference>
<proteinExistence type="inferred from homology"/>
<comment type="caution">
    <text evidence="7">The sequence shown here is derived from an EMBL/GenBank/DDBJ whole genome shotgun (WGS) entry which is preliminary data.</text>
</comment>
<dbReference type="Gene3D" id="3.40.30.10">
    <property type="entry name" value="Glutaredoxin"/>
    <property type="match status" value="1"/>
</dbReference>
<dbReference type="PANTHER" id="PTHR11592:SF78">
    <property type="entry name" value="GLUTATHIONE PEROXIDASE"/>
    <property type="match status" value="1"/>
</dbReference>
<dbReference type="InterPro" id="IPR029760">
    <property type="entry name" value="GPX_CS"/>
</dbReference>
<dbReference type="GO" id="GO:0004601">
    <property type="term" value="F:peroxidase activity"/>
    <property type="evidence" value="ECO:0007669"/>
    <property type="project" value="UniProtKB-KW"/>
</dbReference>
<evidence type="ECO:0000313" key="7">
    <source>
        <dbReference type="EMBL" id="CAG9332873.1"/>
    </source>
</evidence>
<evidence type="ECO:0000256" key="4">
    <source>
        <dbReference type="PIRSR" id="PIRSR000303-1"/>
    </source>
</evidence>
<dbReference type="InterPro" id="IPR000889">
    <property type="entry name" value="Glutathione_peroxidase"/>
</dbReference>
<dbReference type="GO" id="GO:0006979">
    <property type="term" value="P:response to oxidative stress"/>
    <property type="evidence" value="ECO:0007669"/>
    <property type="project" value="InterPro"/>
</dbReference>
<dbReference type="EMBL" id="CAJZBQ010000055">
    <property type="protein sequence ID" value="CAG9332873.1"/>
    <property type="molecule type" value="Genomic_DNA"/>
</dbReference>
<evidence type="ECO:0000259" key="6">
    <source>
        <dbReference type="PROSITE" id="PS51352"/>
    </source>
</evidence>
<organism evidence="7 8">
    <name type="scientific">Blepharisma stoltei</name>
    <dbReference type="NCBI Taxonomy" id="1481888"/>
    <lineage>
        <taxon>Eukaryota</taxon>
        <taxon>Sar</taxon>
        <taxon>Alveolata</taxon>
        <taxon>Ciliophora</taxon>
        <taxon>Postciliodesmatophora</taxon>
        <taxon>Heterotrichea</taxon>
        <taxon>Heterotrichida</taxon>
        <taxon>Blepharismidae</taxon>
        <taxon>Blepharisma</taxon>
    </lineage>
</organism>
<evidence type="ECO:0000256" key="1">
    <source>
        <dbReference type="ARBA" id="ARBA00006926"/>
    </source>
</evidence>
<reference evidence="7" key="1">
    <citation type="submission" date="2021-09" db="EMBL/GenBank/DDBJ databases">
        <authorList>
            <consortium name="AG Swart"/>
            <person name="Singh M."/>
            <person name="Singh A."/>
            <person name="Seah K."/>
            <person name="Emmerich C."/>
        </authorList>
    </citation>
    <scope>NUCLEOTIDE SEQUENCE</scope>
    <source>
        <strain evidence="7">ATCC30299</strain>
    </source>
</reference>
<dbReference type="PIRSF" id="PIRSF000303">
    <property type="entry name" value="Glutathion_perox"/>
    <property type="match status" value="1"/>
</dbReference>
<evidence type="ECO:0000256" key="5">
    <source>
        <dbReference type="RuleBase" id="RU000499"/>
    </source>
</evidence>
<dbReference type="FunFam" id="3.40.30.10:FF:000025">
    <property type="entry name" value="Glutathione peroxidase"/>
    <property type="match status" value="1"/>
</dbReference>
<dbReference type="SUPFAM" id="SSF52833">
    <property type="entry name" value="Thioredoxin-like"/>
    <property type="match status" value="1"/>
</dbReference>
<feature type="active site" evidence="4">
    <location>
        <position position="46"/>
    </location>
</feature>
<accession>A0AAU9K4Q1</accession>
<gene>
    <name evidence="7" type="ORF">BSTOLATCC_MIC57159</name>
</gene>
<evidence type="ECO:0000313" key="8">
    <source>
        <dbReference type="Proteomes" id="UP001162131"/>
    </source>
</evidence>
<name>A0AAU9K4Q1_9CILI</name>